<evidence type="ECO:0000256" key="4">
    <source>
        <dbReference type="ARBA" id="ARBA00022989"/>
    </source>
</evidence>
<gene>
    <name evidence="7" type="ORF">MchiMG62_16660</name>
</gene>
<feature type="transmembrane region" description="Helical" evidence="6">
    <location>
        <begin position="151"/>
        <end position="172"/>
    </location>
</feature>
<name>A0ABM7H6W2_9EURY</name>
<protein>
    <submittedName>
        <fullName evidence="7">Amino acid permease</fullName>
    </submittedName>
</protein>
<feature type="transmembrane region" description="Helical" evidence="6">
    <location>
        <begin position="372"/>
        <end position="394"/>
    </location>
</feature>
<evidence type="ECO:0000256" key="5">
    <source>
        <dbReference type="ARBA" id="ARBA00023136"/>
    </source>
</evidence>
<dbReference type="PANTHER" id="PTHR42770:SF7">
    <property type="entry name" value="MEMBRANE PROTEIN"/>
    <property type="match status" value="1"/>
</dbReference>
<evidence type="ECO:0000313" key="8">
    <source>
        <dbReference type="Proteomes" id="UP000824969"/>
    </source>
</evidence>
<dbReference type="EMBL" id="AP019781">
    <property type="protein sequence ID" value="BBL68485.1"/>
    <property type="molecule type" value="Genomic_DNA"/>
</dbReference>
<reference evidence="7 8" key="1">
    <citation type="submission" date="2019-06" db="EMBL/GenBank/DDBJ databases">
        <title>Complete genome sequence of Methanoculleus chikugoensis strain MG62.</title>
        <authorList>
            <person name="Asakawa S."/>
            <person name="Dianou D."/>
        </authorList>
    </citation>
    <scope>NUCLEOTIDE SEQUENCE [LARGE SCALE GENOMIC DNA]</scope>
    <source>
        <strain evidence="7 8">MG62</strain>
    </source>
</reference>
<feature type="transmembrane region" description="Helical" evidence="6">
    <location>
        <begin position="343"/>
        <end position="360"/>
    </location>
</feature>
<feature type="transmembrane region" description="Helical" evidence="6">
    <location>
        <begin position="90"/>
        <end position="114"/>
    </location>
</feature>
<feature type="transmembrane region" description="Helical" evidence="6">
    <location>
        <begin position="192"/>
        <end position="209"/>
    </location>
</feature>
<sequence length="453" mass="47482">MQNGAQRTKGLSMYAAIAFAVGNMVGAGVFVLSGLIVGIAGPSAVFSYLLCGLIVVFSALSYATLASIYPEDGGGYLYARRILGSYPGFLAGWAMYISVTIATAFVLLGFGIYVNLLIGTSLDPRYGAIAALVLLTALNLRGIAEAGRIEVALVASKVAILVVLILVGLVHIQVSDFKPFLPGGMGSMLQGVTMVFFAYIGFQVVAMMGGEVKSSSKNVPLATLASIGIVALIYTGVVVALLAAQLPSYGSESVFDASVVLFGSVGGIIIALGALFSTLSSANANIIGASRIILEMASEKQIPGRFARIRNGQPINSVLLGAGLVLLLILIGNLSFIVELTNVTILSTMTLVNISAIILVRQEALLPPNKSYFVVPFGILFPLLGTASCMAMLLTLAPPIVLLGLCALLIGSILFILEDTPEGERIVREIRLLLRRPVEEVSEDPGRLRVETP</sequence>
<evidence type="ECO:0000256" key="1">
    <source>
        <dbReference type="ARBA" id="ARBA00004651"/>
    </source>
</evidence>
<dbReference type="RefSeq" id="WP_221056589.1">
    <property type="nucleotide sequence ID" value="NZ_AP019781.1"/>
</dbReference>
<accession>A0ABM7H6W2</accession>
<feature type="transmembrane region" description="Helical" evidence="6">
    <location>
        <begin position="45"/>
        <end position="69"/>
    </location>
</feature>
<dbReference type="InterPro" id="IPR002293">
    <property type="entry name" value="AA/rel_permease1"/>
</dbReference>
<dbReference type="PIRSF" id="PIRSF006060">
    <property type="entry name" value="AA_transporter"/>
    <property type="match status" value="1"/>
</dbReference>
<keyword evidence="3 6" id="KW-0812">Transmembrane</keyword>
<keyword evidence="2" id="KW-1003">Cell membrane</keyword>
<feature type="transmembrane region" description="Helical" evidence="6">
    <location>
        <begin position="126"/>
        <end position="144"/>
    </location>
</feature>
<keyword evidence="8" id="KW-1185">Reference proteome</keyword>
<keyword evidence="4 6" id="KW-1133">Transmembrane helix</keyword>
<evidence type="ECO:0000313" key="7">
    <source>
        <dbReference type="EMBL" id="BBL68485.1"/>
    </source>
</evidence>
<organism evidence="7 8">
    <name type="scientific">Methanoculleus chikugoensis</name>
    <dbReference type="NCBI Taxonomy" id="118126"/>
    <lineage>
        <taxon>Archaea</taxon>
        <taxon>Methanobacteriati</taxon>
        <taxon>Methanobacteriota</taxon>
        <taxon>Stenosarchaea group</taxon>
        <taxon>Methanomicrobia</taxon>
        <taxon>Methanomicrobiales</taxon>
        <taxon>Methanomicrobiaceae</taxon>
        <taxon>Methanoculleus</taxon>
    </lineage>
</organism>
<evidence type="ECO:0000256" key="2">
    <source>
        <dbReference type="ARBA" id="ARBA00022475"/>
    </source>
</evidence>
<dbReference type="Pfam" id="PF13520">
    <property type="entry name" value="AA_permease_2"/>
    <property type="match status" value="1"/>
</dbReference>
<evidence type="ECO:0000256" key="3">
    <source>
        <dbReference type="ARBA" id="ARBA00022692"/>
    </source>
</evidence>
<dbReference type="GeneID" id="66131194"/>
<comment type="subcellular location">
    <subcellularLocation>
        <location evidence="1">Cell membrane</location>
        <topology evidence="1">Multi-pass membrane protein</topology>
    </subcellularLocation>
</comment>
<dbReference type="InterPro" id="IPR050367">
    <property type="entry name" value="APC_superfamily"/>
</dbReference>
<keyword evidence="5 6" id="KW-0472">Membrane</keyword>
<feature type="transmembrane region" description="Helical" evidence="6">
    <location>
        <begin position="221"/>
        <end position="244"/>
    </location>
</feature>
<feature type="transmembrane region" description="Helical" evidence="6">
    <location>
        <begin position="264"/>
        <end position="294"/>
    </location>
</feature>
<feature type="transmembrane region" description="Helical" evidence="6">
    <location>
        <begin position="400"/>
        <end position="417"/>
    </location>
</feature>
<proteinExistence type="predicted"/>
<feature type="transmembrane region" description="Helical" evidence="6">
    <location>
        <begin position="315"/>
        <end position="337"/>
    </location>
</feature>
<dbReference type="Proteomes" id="UP000824969">
    <property type="component" value="Chromosome"/>
</dbReference>
<dbReference type="PANTHER" id="PTHR42770">
    <property type="entry name" value="AMINO ACID TRANSPORTER-RELATED"/>
    <property type="match status" value="1"/>
</dbReference>
<evidence type="ECO:0000256" key="6">
    <source>
        <dbReference type="SAM" id="Phobius"/>
    </source>
</evidence>
<feature type="transmembrane region" description="Helical" evidence="6">
    <location>
        <begin position="12"/>
        <end position="39"/>
    </location>
</feature>